<accession>A0A919X720</accession>
<proteinExistence type="predicted"/>
<organism evidence="3 4">
    <name type="scientific">Ornithinibacillus bavariensis</name>
    <dbReference type="NCBI Taxonomy" id="545502"/>
    <lineage>
        <taxon>Bacteria</taxon>
        <taxon>Bacillati</taxon>
        <taxon>Bacillota</taxon>
        <taxon>Bacilli</taxon>
        <taxon>Bacillales</taxon>
        <taxon>Bacillaceae</taxon>
        <taxon>Ornithinibacillus</taxon>
    </lineage>
</organism>
<evidence type="ECO:0000259" key="2">
    <source>
        <dbReference type="Pfam" id="PF13559"/>
    </source>
</evidence>
<dbReference type="RefSeq" id="WP_212920229.1">
    <property type="nucleotide sequence ID" value="NZ_BORP01000002.1"/>
</dbReference>
<feature type="transmembrane region" description="Helical" evidence="1">
    <location>
        <begin position="59"/>
        <end position="83"/>
    </location>
</feature>
<keyword evidence="1" id="KW-0812">Transmembrane</keyword>
<evidence type="ECO:0000313" key="3">
    <source>
        <dbReference type="EMBL" id="GIO26716.1"/>
    </source>
</evidence>
<protein>
    <recommendedName>
        <fullName evidence="2">Protein-glutamine gamma-glutamyltransferase-like C-terminal domain-containing protein</fullName>
    </recommendedName>
</protein>
<gene>
    <name evidence="3" type="ORF">J43TS3_13270</name>
</gene>
<dbReference type="Pfam" id="PF13559">
    <property type="entry name" value="DUF4129"/>
    <property type="match status" value="1"/>
</dbReference>
<name>A0A919X720_9BACI</name>
<evidence type="ECO:0000313" key="4">
    <source>
        <dbReference type="Proteomes" id="UP000676917"/>
    </source>
</evidence>
<feature type="domain" description="Protein-glutamine gamma-glutamyltransferase-like C-terminal" evidence="2">
    <location>
        <begin position="146"/>
        <end position="194"/>
    </location>
</feature>
<dbReference type="Proteomes" id="UP000676917">
    <property type="component" value="Unassembled WGS sequence"/>
</dbReference>
<keyword evidence="4" id="KW-1185">Reference proteome</keyword>
<dbReference type="EMBL" id="BORP01000002">
    <property type="protein sequence ID" value="GIO26716.1"/>
    <property type="molecule type" value="Genomic_DNA"/>
</dbReference>
<keyword evidence="1" id="KW-1133">Transmembrane helix</keyword>
<dbReference type="AlphaFoldDB" id="A0A919X720"/>
<keyword evidence="1" id="KW-0472">Membrane</keyword>
<comment type="caution">
    <text evidence="3">The sequence shown here is derived from an EMBL/GenBank/DDBJ whole genome shotgun (WGS) entry which is preliminary data.</text>
</comment>
<reference evidence="3" key="1">
    <citation type="submission" date="2021-03" db="EMBL/GenBank/DDBJ databases">
        <title>Antimicrobial resistance genes in bacteria isolated from Japanese honey, and their potential for conferring macrolide and lincosamide resistance in the American foulbrood pathogen Paenibacillus larvae.</title>
        <authorList>
            <person name="Okamoto M."/>
            <person name="Kumagai M."/>
            <person name="Kanamori H."/>
            <person name="Takamatsu D."/>
        </authorList>
    </citation>
    <scope>NUCLEOTIDE SEQUENCE</scope>
    <source>
        <strain evidence="3">J43TS3</strain>
    </source>
</reference>
<evidence type="ECO:0000256" key="1">
    <source>
        <dbReference type="SAM" id="Phobius"/>
    </source>
</evidence>
<sequence length="215" mass="25492">MIDLDQANDKIEEILHRDEYLVYLKDNRSFLQKWWDSIKEWFGNLFQELFSSINPANGFATGIVVILLVVVVMLILVAGFFTIRNWRRKSKLQKHAPLYQKHEKDWGYEEHIAEANKREVAGDLQLATRHMFLALLLYFHNKEFVEARIWKTNWEYGQELRRTDKNLAESFQQLARIFDEVVYGEQKVERDAYMSYKETIGSLLAKQLNEEIGQG</sequence>
<dbReference type="InterPro" id="IPR025403">
    <property type="entry name" value="TgpA-like_C"/>
</dbReference>